<comment type="caution">
    <text evidence="3">The sequence shown here is derived from an EMBL/GenBank/DDBJ whole genome shotgun (WGS) entry which is preliminary data.</text>
</comment>
<sequence length="888" mass="96960">MKKALKIIGIVLGILIILLIAAPFIFKGNLEKMVNKAINDNLNARVAWQDLSLSLLKGFPNATLTLDRVSVINNAPFEGDTLAFVKNLSLKMSVKELFKGAEEAIKVDELIVNKADILIKVDSLSNANYDIAVTSDAPQVTEGTQASQSFTFDVNHYEINESSLVYDDKASTTYLTLSDFTHEGTGDFSANEFILETTSSGNVSFAFDGINYLNENHLDLDANFQLNLENQTYTFLENSAHINDLPLEFDGFVKVNEDNNEIDLSFKTPSSDFKNFLAVIPEVYRKNLDGVTTTGDFIVDGKIKGIADENTIPTMDIAITSNNASFKFSDLPKRVEDISIDTKIINETGKIDDTYVNINQATFRIDQDVFALRGSLKNLTQNMLVNLGVKGTLNLANLDKAYPLELEQKLQGILNADLTTNFDMASLENEQYQNVKSQGSASIKGFSFSSPEIPNPVQIAAAALSFTPGTLKLTEMQLTSGSTDMRATGTINNLLGYLFTDQNLKGVFDVSSNTFALNDFMIAENNPKKSGDSSKTSDGNNTSDSSDKAIKIPSFLDATLNFRADKILYDNLSLTNARGTAIIKDEKAEIKNFTSDIFKGKIAVNGNVSTKNEIPTFAMNVDLNAINIAETFEKMELIKGLAPIAKALAGSFNTTLSLDGNLTKDLTPVLNSVKGNALATLLEAKVNSSQTPLLSKLDQQLNFVDLDKINLNNLTTQVAFEDGQINVKPFDFDVKDIKVNVSGGHGFDNQLNYNVALDIPAKYLGDEVGGKLASLSQEEVNTMKVDLPIQLTGSFLNPTVKLNTKAAITNLTQQIVAKQKEKLKEKGEDKLNEVISDIFNKNKKDSTAVKQDSTKVKPEDAVKDIAKDVLGGLFGRKKKAADSTNKGN</sequence>
<keyword evidence="2" id="KW-0812">Transmembrane</keyword>
<dbReference type="PANTHER" id="PTHR30441">
    <property type="entry name" value="DUF748 DOMAIN-CONTAINING PROTEIN"/>
    <property type="match status" value="1"/>
</dbReference>
<dbReference type="InterPro" id="IPR052894">
    <property type="entry name" value="AsmA-related"/>
</dbReference>
<evidence type="ECO:0000313" key="4">
    <source>
        <dbReference type="Proteomes" id="UP001500507"/>
    </source>
</evidence>
<dbReference type="PANTHER" id="PTHR30441:SF8">
    <property type="entry name" value="DUF748 DOMAIN-CONTAINING PROTEIN"/>
    <property type="match status" value="1"/>
</dbReference>
<gene>
    <name evidence="3" type="ORF">GCM10009117_05050</name>
</gene>
<evidence type="ECO:0000313" key="3">
    <source>
        <dbReference type="EMBL" id="GAA0871359.1"/>
    </source>
</evidence>
<keyword evidence="2" id="KW-0472">Membrane</keyword>
<evidence type="ECO:0000256" key="1">
    <source>
        <dbReference type="SAM" id="MobiDB-lite"/>
    </source>
</evidence>
<keyword evidence="4" id="KW-1185">Reference proteome</keyword>
<protein>
    <submittedName>
        <fullName evidence="3">AsmA-like C-terminal region-containing protein</fullName>
    </submittedName>
</protein>
<dbReference type="EMBL" id="BAAAFG010000002">
    <property type="protein sequence ID" value="GAA0871359.1"/>
    <property type="molecule type" value="Genomic_DNA"/>
</dbReference>
<name>A0ABN1ME11_9FLAO</name>
<keyword evidence="2" id="KW-1133">Transmembrane helix</keyword>
<feature type="region of interest" description="Disordered" evidence="1">
    <location>
        <begin position="526"/>
        <end position="546"/>
    </location>
</feature>
<reference evidence="3 4" key="1">
    <citation type="journal article" date="2019" name="Int. J. Syst. Evol. Microbiol.">
        <title>The Global Catalogue of Microorganisms (GCM) 10K type strain sequencing project: providing services to taxonomists for standard genome sequencing and annotation.</title>
        <authorList>
            <consortium name="The Broad Institute Genomics Platform"/>
            <consortium name="The Broad Institute Genome Sequencing Center for Infectious Disease"/>
            <person name="Wu L."/>
            <person name="Ma J."/>
        </authorList>
    </citation>
    <scope>NUCLEOTIDE SEQUENCE [LARGE SCALE GENOMIC DNA]</scope>
    <source>
        <strain evidence="3 4">JCM 16082</strain>
    </source>
</reference>
<accession>A0ABN1ME11</accession>
<evidence type="ECO:0000256" key="2">
    <source>
        <dbReference type="SAM" id="Phobius"/>
    </source>
</evidence>
<feature type="compositionally biased region" description="Low complexity" evidence="1">
    <location>
        <begin position="533"/>
        <end position="544"/>
    </location>
</feature>
<organism evidence="3 4">
    <name type="scientific">Gangjinia marincola</name>
    <dbReference type="NCBI Taxonomy" id="578463"/>
    <lineage>
        <taxon>Bacteria</taxon>
        <taxon>Pseudomonadati</taxon>
        <taxon>Bacteroidota</taxon>
        <taxon>Flavobacteriia</taxon>
        <taxon>Flavobacteriales</taxon>
        <taxon>Flavobacteriaceae</taxon>
        <taxon>Gangjinia</taxon>
    </lineage>
</organism>
<proteinExistence type="predicted"/>
<dbReference type="Proteomes" id="UP001500507">
    <property type="component" value="Unassembled WGS sequence"/>
</dbReference>
<dbReference type="RefSeq" id="WP_343763418.1">
    <property type="nucleotide sequence ID" value="NZ_BAAAFG010000002.1"/>
</dbReference>
<feature type="transmembrane region" description="Helical" evidence="2">
    <location>
        <begin position="7"/>
        <end position="26"/>
    </location>
</feature>